<gene>
    <name evidence="2" type="ORF">QE152_g37943</name>
</gene>
<accession>A0AAW1I9E6</accession>
<organism evidence="2 3">
    <name type="scientific">Popillia japonica</name>
    <name type="common">Japanese beetle</name>
    <dbReference type="NCBI Taxonomy" id="7064"/>
    <lineage>
        <taxon>Eukaryota</taxon>
        <taxon>Metazoa</taxon>
        <taxon>Ecdysozoa</taxon>
        <taxon>Arthropoda</taxon>
        <taxon>Hexapoda</taxon>
        <taxon>Insecta</taxon>
        <taxon>Pterygota</taxon>
        <taxon>Neoptera</taxon>
        <taxon>Endopterygota</taxon>
        <taxon>Coleoptera</taxon>
        <taxon>Polyphaga</taxon>
        <taxon>Scarabaeiformia</taxon>
        <taxon>Scarabaeidae</taxon>
        <taxon>Rutelinae</taxon>
        <taxon>Popillia</taxon>
    </lineage>
</organism>
<feature type="region of interest" description="Disordered" evidence="1">
    <location>
        <begin position="1"/>
        <end position="59"/>
    </location>
</feature>
<keyword evidence="3" id="KW-1185">Reference proteome</keyword>
<evidence type="ECO:0000313" key="2">
    <source>
        <dbReference type="EMBL" id="KAK9685576.1"/>
    </source>
</evidence>
<dbReference type="AlphaFoldDB" id="A0AAW1I9E6"/>
<protein>
    <submittedName>
        <fullName evidence="2">Uncharacterized protein</fullName>
    </submittedName>
</protein>
<feature type="compositionally biased region" description="Acidic residues" evidence="1">
    <location>
        <begin position="96"/>
        <end position="119"/>
    </location>
</feature>
<name>A0AAW1I9E6_POPJA</name>
<evidence type="ECO:0000313" key="3">
    <source>
        <dbReference type="Proteomes" id="UP001458880"/>
    </source>
</evidence>
<reference evidence="2 3" key="1">
    <citation type="journal article" date="2024" name="BMC Genomics">
        <title>De novo assembly and annotation of Popillia japonica's genome with initial clues to its potential as an invasive pest.</title>
        <authorList>
            <person name="Cucini C."/>
            <person name="Boschi S."/>
            <person name="Funari R."/>
            <person name="Cardaioli E."/>
            <person name="Iannotti N."/>
            <person name="Marturano G."/>
            <person name="Paoli F."/>
            <person name="Bruttini M."/>
            <person name="Carapelli A."/>
            <person name="Frati F."/>
            <person name="Nardi F."/>
        </authorList>
    </citation>
    <scope>NUCLEOTIDE SEQUENCE [LARGE SCALE GENOMIC DNA]</scope>
    <source>
        <strain evidence="2">DMR45628</strain>
    </source>
</reference>
<feature type="region of interest" description="Disordered" evidence="1">
    <location>
        <begin position="96"/>
        <end position="137"/>
    </location>
</feature>
<dbReference type="Proteomes" id="UP001458880">
    <property type="component" value="Unassembled WGS sequence"/>
</dbReference>
<proteinExistence type="predicted"/>
<comment type="caution">
    <text evidence="2">The sequence shown here is derived from an EMBL/GenBank/DDBJ whole genome shotgun (WGS) entry which is preliminary data.</text>
</comment>
<evidence type="ECO:0000256" key="1">
    <source>
        <dbReference type="SAM" id="MobiDB-lite"/>
    </source>
</evidence>
<dbReference type="EMBL" id="JASPKY010000769">
    <property type="protein sequence ID" value="KAK9685576.1"/>
    <property type="molecule type" value="Genomic_DNA"/>
</dbReference>
<sequence>MLEDEEEGTIGQDFSDNVGIDGEDNVETRNYNSDTEEDDETQPEDKSDVSSNEGYFISKDLPRVIGTARNAKNPVECWNCLFTNDLLQCVVKYTNQEDEEEGTIGEDFSDDVGIDGEDNVETRNHNSETEEDDETQP</sequence>